<dbReference type="PANTHER" id="PTHR30146:SF154">
    <property type="entry name" value="TRANSCRIPTION REGULATOR, MEMBER OF GALR FAMILY"/>
    <property type="match status" value="1"/>
</dbReference>
<dbReference type="Gene3D" id="1.10.260.40">
    <property type="entry name" value="lambda repressor-like DNA-binding domains"/>
    <property type="match status" value="1"/>
</dbReference>
<dbReference type="InterPro" id="IPR010982">
    <property type="entry name" value="Lambda_DNA-bd_dom_sf"/>
</dbReference>
<dbReference type="GO" id="GO:0000976">
    <property type="term" value="F:transcription cis-regulatory region binding"/>
    <property type="evidence" value="ECO:0007669"/>
    <property type="project" value="TreeGrafter"/>
</dbReference>
<dbReference type="GO" id="GO:0003700">
    <property type="term" value="F:DNA-binding transcription factor activity"/>
    <property type="evidence" value="ECO:0007669"/>
    <property type="project" value="TreeGrafter"/>
</dbReference>
<dbReference type="AlphaFoldDB" id="A0A7V5LYT2"/>
<evidence type="ECO:0000256" key="3">
    <source>
        <dbReference type="ARBA" id="ARBA00023163"/>
    </source>
</evidence>
<dbReference type="InterPro" id="IPR028082">
    <property type="entry name" value="Peripla_BP_I"/>
</dbReference>
<evidence type="ECO:0000256" key="1">
    <source>
        <dbReference type="ARBA" id="ARBA00023015"/>
    </source>
</evidence>
<dbReference type="CDD" id="cd01392">
    <property type="entry name" value="HTH_LacI"/>
    <property type="match status" value="1"/>
</dbReference>
<dbReference type="EMBL" id="DRTT01000080">
    <property type="protein sequence ID" value="HHF98371.1"/>
    <property type="molecule type" value="Genomic_DNA"/>
</dbReference>
<comment type="caution">
    <text evidence="5">The sequence shown here is derived from an EMBL/GenBank/DDBJ whole genome shotgun (WGS) entry which is preliminary data.</text>
</comment>
<dbReference type="InterPro" id="IPR000843">
    <property type="entry name" value="HTH_LacI"/>
</dbReference>
<name>A0A7V5LYT2_UNCAE</name>
<keyword evidence="3" id="KW-0804">Transcription</keyword>
<dbReference type="Proteomes" id="UP000886070">
    <property type="component" value="Unassembled WGS sequence"/>
</dbReference>
<gene>
    <name evidence="5" type="ORF">ENL39_02665</name>
</gene>
<keyword evidence="1" id="KW-0805">Transcription regulation</keyword>
<dbReference type="InterPro" id="IPR001761">
    <property type="entry name" value="Peripla_BP/Lac1_sug-bd_dom"/>
</dbReference>
<dbReference type="PROSITE" id="PS50932">
    <property type="entry name" value="HTH_LACI_2"/>
    <property type="match status" value="1"/>
</dbReference>
<accession>A0A7V5LYT2</accession>
<dbReference type="Gene3D" id="3.40.50.2300">
    <property type="match status" value="2"/>
</dbReference>
<dbReference type="SUPFAM" id="SSF47413">
    <property type="entry name" value="lambda repressor-like DNA-binding domains"/>
    <property type="match status" value="1"/>
</dbReference>
<dbReference type="SMART" id="SM00354">
    <property type="entry name" value="HTH_LACI"/>
    <property type="match status" value="1"/>
</dbReference>
<dbReference type="CDD" id="cd06267">
    <property type="entry name" value="PBP1_LacI_sugar_binding-like"/>
    <property type="match status" value="1"/>
</dbReference>
<dbReference type="SUPFAM" id="SSF53822">
    <property type="entry name" value="Periplasmic binding protein-like I"/>
    <property type="match status" value="1"/>
</dbReference>
<dbReference type="Pfam" id="PF00532">
    <property type="entry name" value="Peripla_BP_1"/>
    <property type="match status" value="1"/>
</dbReference>
<evidence type="ECO:0000313" key="5">
    <source>
        <dbReference type="EMBL" id="HHF98371.1"/>
    </source>
</evidence>
<feature type="domain" description="HTH lacI-type" evidence="4">
    <location>
        <begin position="4"/>
        <end position="58"/>
    </location>
</feature>
<protein>
    <submittedName>
        <fullName evidence="5">LacI family transcriptional regulator</fullName>
    </submittedName>
</protein>
<organism evidence="5">
    <name type="scientific">Aerophobetes bacterium</name>
    <dbReference type="NCBI Taxonomy" id="2030807"/>
    <lineage>
        <taxon>Bacteria</taxon>
        <taxon>Candidatus Aerophobota</taxon>
    </lineage>
</organism>
<sequence>MLKITQRMIAKEAGVSVNTVSRALNNKPDINPTTRRKILKIAKELGYVPNLLAKSLKSGETKTIGVIVSNLFNPFFGPVVYGIDEKIRKKGYSIIICNSDSDYKREEEAIATLVKKRVDGILITPVKRSSLDASFLEKTKIPCVLMMSQFKAKNFDYVGFDDKMGTFLATEHLIKKGHKKILYLSGPPSFSLSQDRLIGYKRALNKYGIKIEKSLIRSVTPKLEEGYKVVKELLSKKFDFTAIVAFNDYIALGAMKAIFEHNLKIPDDIALVGHDDIEFASLATVPLTTVRLPKHLLGEKAAEILLSKMKGQKKKAQHFLLKPELVIREST</sequence>
<dbReference type="Pfam" id="PF00356">
    <property type="entry name" value="LacI"/>
    <property type="match status" value="1"/>
</dbReference>
<evidence type="ECO:0000256" key="2">
    <source>
        <dbReference type="ARBA" id="ARBA00023125"/>
    </source>
</evidence>
<dbReference type="PANTHER" id="PTHR30146">
    <property type="entry name" value="LACI-RELATED TRANSCRIPTIONAL REPRESSOR"/>
    <property type="match status" value="1"/>
</dbReference>
<reference evidence="5" key="1">
    <citation type="journal article" date="2020" name="mSystems">
        <title>Genome- and Community-Level Interaction Insights into Carbon Utilization and Element Cycling Functions of Hydrothermarchaeota in Hydrothermal Sediment.</title>
        <authorList>
            <person name="Zhou Z."/>
            <person name="Liu Y."/>
            <person name="Xu W."/>
            <person name="Pan J."/>
            <person name="Luo Z.H."/>
            <person name="Li M."/>
        </authorList>
    </citation>
    <scope>NUCLEOTIDE SEQUENCE [LARGE SCALE GENOMIC DNA]</scope>
    <source>
        <strain evidence="5">HyVt-92</strain>
    </source>
</reference>
<evidence type="ECO:0000259" key="4">
    <source>
        <dbReference type="PROSITE" id="PS50932"/>
    </source>
</evidence>
<proteinExistence type="predicted"/>
<keyword evidence="2" id="KW-0238">DNA-binding</keyword>